<dbReference type="RefSeq" id="WP_183981473.1">
    <property type="nucleotide sequence ID" value="NZ_JACHEB010000017.1"/>
</dbReference>
<feature type="transmembrane region" description="Helical" evidence="2">
    <location>
        <begin position="103"/>
        <end position="122"/>
    </location>
</feature>
<feature type="transmembrane region" description="Helical" evidence="2">
    <location>
        <begin position="172"/>
        <end position="190"/>
    </location>
</feature>
<evidence type="ECO:0000256" key="2">
    <source>
        <dbReference type="SAM" id="Phobius"/>
    </source>
</evidence>
<keyword evidence="2" id="KW-1133">Transmembrane helix</keyword>
<dbReference type="AlphaFoldDB" id="A0A9X0QK09"/>
<feature type="transmembrane region" description="Helical" evidence="2">
    <location>
        <begin position="64"/>
        <end position="83"/>
    </location>
</feature>
<evidence type="ECO:0000259" key="3">
    <source>
        <dbReference type="Pfam" id="PF01757"/>
    </source>
</evidence>
<accession>A0A9X0QK09</accession>
<feature type="transmembrane region" description="Helical" evidence="2">
    <location>
        <begin position="134"/>
        <end position="152"/>
    </location>
</feature>
<feature type="compositionally biased region" description="Polar residues" evidence="1">
    <location>
        <begin position="375"/>
        <end position="387"/>
    </location>
</feature>
<dbReference type="InterPro" id="IPR050879">
    <property type="entry name" value="Acyltransferase_3"/>
</dbReference>
<feature type="region of interest" description="Disordered" evidence="1">
    <location>
        <begin position="365"/>
        <end position="387"/>
    </location>
</feature>
<dbReference type="PANTHER" id="PTHR23028">
    <property type="entry name" value="ACETYLTRANSFERASE"/>
    <property type="match status" value="1"/>
</dbReference>
<keyword evidence="2" id="KW-0472">Membrane</keyword>
<dbReference type="GO" id="GO:0016747">
    <property type="term" value="F:acyltransferase activity, transferring groups other than amino-acyl groups"/>
    <property type="evidence" value="ECO:0007669"/>
    <property type="project" value="InterPro"/>
</dbReference>
<evidence type="ECO:0000313" key="5">
    <source>
        <dbReference type="Proteomes" id="UP000535182"/>
    </source>
</evidence>
<dbReference type="Proteomes" id="UP000535182">
    <property type="component" value="Unassembled WGS sequence"/>
</dbReference>
<dbReference type="PANTHER" id="PTHR23028:SF53">
    <property type="entry name" value="ACYL_TRANSF_3 DOMAIN-CONTAINING PROTEIN"/>
    <property type="match status" value="1"/>
</dbReference>
<feature type="transmembrane region" description="Helical" evidence="2">
    <location>
        <begin position="197"/>
        <end position="215"/>
    </location>
</feature>
<evidence type="ECO:0000313" key="4">
    <source>
        <dbReference type="EMBL" id="MBB5331650.1"/>
    </source>
</evidence>
<gene>
    <name evidence="4" type="ORF">HDF14_005299</name>
</gene>
<dbReference type="GO" id="GO:0016020">
    <property type="term" value="C:membrane"/>
    <property type="evidence" value="ECO:0007669"/>
    <property type="project" value="TreeGrafter"/>
</dbReference>
<organism evidence="4 5">
    <name type="scientific">Tunturiibacter gelidiferens</name>
    <dbReference type="NCBI Taxonomy" id="3069689"/>
    <lineage>
        <taxon>Bacteria</taxon>
        <taxon>Pseudomonadati</taxon>
        <taxon>Acidobacteriota</taxon>
        <taxon>Terriglobia</taxon>
        <taxon>Terriglobales</taxon>
        <taxon>Acidobacteriaceae</taxon>
        <taxon>Tunturiibacter</taxon>
    </lineage>
</organism>
<dbReference type="EMBL" id="JACHEB010000017">
    <property type="protein sequence ID" value="MBB5331650.1"/>
    <property type="molecule type" value="Genomic_DNA"/>
</dbReference>
<keyword evidence="5" id="KW-1185">Reference proteome</keyword>
<reference evidence="4 5" key="1">
    <citation type="submission" date="2020-08" db="EMBL/GenBank/DDBJ databases">
        <title>Genomic Encyclopedia of Type Strains, Phase IV (KMG-V): Genome sequencing to study the core and pangenomes of soil and plant-associated prokaryotes.</title>
        <authorList>
            <person name="Whitman W."/>
        </authorList>
    </citation>
    <scope>NUCLEOTIDE SEQUENCE [LARGE SCALE GENOMIC DNA]</scope>
    <source>
        <strain evidence="4 5">X5P2</strain>
    </source>
</reference>
<protein>
    <submittedName>
        <fullName evidence="4">Peptidoglycan/LPS O-acetylase OafA/YrhL</fullName>
    </submittedName>
</protein>
<name>A0A9X0QK09_9BACT</name>
<comment type="caution">
    <text evidence="4">The sequence shown here is derived from an EMBL/GenBank/DDBJ whole genome shotgun (WGS) entry which is preliminary data.</text>
</comment>
<dbReference type="InterPro" id="IPR002656">
    <property type="entry name" value="Acyl_transf_3_dom"/>
</dbReference>
<evidence type="ECO:0000256" key="1">
    <source>
        <dbReference type="SAM" id="MobiDB-lite"/>
    </source>
</evidence>
<feature type="transmembrane region" description="Helical" evidence="2">
    <location>
        <begin position="334"/>
        <end position="355"/>
    </location>
</feature>
<feature type="domain" description="Acyltransferase 3" evidence="3">
    <location>
        <begin position="26"/>
        <end position="346"/>
    </location>
</feature>
<feature type="transmembrane region" description="Helical" evidence="2">
    <location>
        <begin position="235"/>
        <end position="250"/>
    </location>
</feature>
<dbReference type="Pfam" id="PF01757">
    <property type="entry name" value="Acyl_transf_3"/>
    <property type="match status" value="1"/>
</dbReference>
<sequence>MSVRTPEPTLADARPSQKIPAPRNRILDFVRIGLALLVLLSHAPELVDGNRSRELLTRYGRTDISFGEVGVDFFFVLSGYLITRSWVFDPRLGDYLKKRLLRILPGYVVAFVGSIVVCGLVAPSLPRVAWFEGLFHRPLVVHAAISFFILSVPWTPDAFPGQAFHAVNSSLWTLGFEFRCYLLVALFGVLRLFRIRTAWLIATLASGLAFPWRGGIDAHAWHHYTWITGSVGEDIRLFFAFLLGGSFFLYKKYIPFRPTMVVAAALLLLVSLLTHTQFQLVLLVTGAYLMFALERVQLPNTGWYAKVPDISYGMYVYGWPVQQLCIWFLHPNPWLLFMLSSVISMFMGALSWHFVERPMLALKPRPSASLPPDSLESSTTTRGLLRS</sequence>
<keyword evidence="2" id="KW-0812">Transmembrane</keyword>
<proteinExistence type="predicted"/>
<feature type="transmembrane region" description="Helical" evidence="2">
    <location>
        <begin position="262"/>
        <end position="291"/>
    </location>
</feature>
<dbReference type="GO" id="GO:0000271">
    <property type="term" value="P:polysaccharide biosynthetic process"/>
    <property type="evidence" value="ECO:0007669"/>
    <property type="project" value="TreeGrafter"/>
</dbReference>